<evidence type="ECO:0000313" key="1">
    <source>
        <dbReference type="EMBL" id="KKL72270.1"/>
    </source>
</evidence>
<proteinExistence type="predicted"/>
<dbReference type="AlphaFoldDB" id="A0A0F9GSF7"/>
<organism evidence="1">
    <name type="scientific">marine sediment metagenome</name>
    <dbReference type="NCBI Taxonomy" id="412755"/>
    <lineage>
        <taxon>unclassified sequences</taxon>
        <taxon>metagenomes</taxon>
        <taxon>ecological metagenomes</taxon>
    </lineage>
</organism>
<dbReference type="EMBL" id="LAZR01025325">
    <property type="protein sequence ID" value="KKL72270.1"/>
    <property type="molecule type" value="Genomic_DNA"/>
</dbReference>
<name>A0A0F9GSF7_9ZZZZ</name>
<gene>
    <name evidence="1" type="ORF">LCGC14_2086570</name>
</gene>
<sequence>MLVKVNVPILTMDGQAMKDNVDGKAVNATVKTAIVNAVLAPVQKESGIEKVAKYELAKKIYSSDEVDLDEKEIATIKTAVGEQFAPIVVGLVKSMGVPLTLLSSPVGIRSLSTGVNVSAWIVSS</sequence>
<accession>A0A0F9GSF7</accession>
<reference evidence="1" key="1">
    <citation type="journal article" date="2015" name="Nature">
        <title>Complex archaea that bridge the gap between prokaryotes and eukaryotes.</title>
        <authorList>
            <person name="Spang A."/>
            <person name="Saw J.H."/>
            <person name="Jorgensen S.L."/>
            <person name="Zaremba-Niedzwiedzka K."/>
            <person name="Martijn J."/>
            <person name="Lind A.E."/>
            <person name="van Eijk R."/>
            <person name="Schleper C."/>
            <person name="Guy L."/>
            <person name="Ettema T.J."/>
        </authorList>
    </citation>
    <scope>NUCLEOTIDE SEQUENCE</scope>
</reference>
<protein>
    <submittedName>
        <fullName evidence="1">Uncharacterized protein</fullName>
    </submittedName>
</protein>
<comment type="caution">
    <text evidence="1">The sequence shown here is derived from an EMBL/GenBank/DDBJ whole genome shotgun (WGS) entry which is preliminary data.</text>
</comment>